<comment type="caution">
    <text evidence="2">The sequence shown here is derived from an EMBL/GenBank/DDBJ whole genome shotgun (WGS) entry which is preliminary data.</text>
</comment>
<keyword evidence="1" id="KW-0472">Membrane</keyword>
<dbReference type="Proteomes" id="UP000600026">
    <property type="component" value="Unassembled WGS sequence"/>
</dbReference>
<keyword evidence="1" id="KW-0812">Transmembrane</keyword>
<evidence type="ECO:0008006" key="4">
    <source>
        <dbReference type="Google" id="ProtNLM"/>
    </source>
</evidence>
<keyword evidence="3" id="KW-1185">Reference proteome</keyword>
<feature type="transmembrane region" description="Helical" evidence="1">
    <location>
        <begin position="47"/>
        <end position="74"/>
    </location>
</feature>
<dbReference type="Pfam" id="PF14329">
    <property type="entry name" value="DUF4386"/>
    <property type="match status" value="1"/>
</dbReference>
<dbReference type="AlphaFoldDB" id="A0A919GZY9"/>
<feature type="transmembrane region" description="Helical" evidence="1">
    <location>
        <begin position="198"/>
        <end position="218"/>
    </location>
</feature>
<accession>A0A919GZY9</accession>
<evidence type="ECO:0000313" key="3">
    <source>
        <dbReference type="Proteomes" id="UP000600026"/>
    </source>
</evidence>
<proteinExistence type="predicted"/>
<feature type="transmembrane region" description="Helical" evidence="1">
    <location>
        <begin position="170"/>
        <end position="192"/>
    </location>
</feature>
<keyword evidence="1" id="KW-1133">Transmembrane helix</keyword>
<organism evidence="2 3">
    <name type="scientific">Streptomyces xanthophaeus</name>
    <dbReference type="NCBI Taxonomy" id="67385"/>
    <lineage>
        <taxon>Bacteria</taxon>
        <taxon>Bacillati</taxon>
        <taxon>Actinomycetota</taxon>
        <taxon>Actinomycetes</taxon>
        <taxon>Kitasatosporales</taxon>
        <taxon>Streptomycetaceae</taxon>
        <taxon>Streptomyces</taxon>
    </lineage>
</organism>
<sequence length="229" mass="23034">MMSPNRRTAALAGTLFLVTEVAAIGGLALYQPLLDGAPGTLAPGAGTSALLGALCELVLVAAVIGTGAVLFPVVRRRHEGVAVGYLCLRLLEAVVITVGILGVLTLLTLRQDAAGAAGAATAVGDAGADRALVALHDWTFLLGPNVALGLNTALLAYLMFRTRLVPRPIAVLGLIGGPLICISAAAVAAGLYEQVSVAGSAAALPVFAWELALAARLLTKGFDPARVAA</sequence>
<reference evidence="2" key="1">
    <citation type="submission" date="2020-09" db="EMBL/GenBank/DDBJ databases">
        <title>Whole genome shotgun sequence of Streptomyces xanthophaeus NBRC 12829.</title>
        <authorList>
            <person name="Komaki H."/>
            <person name="Tamura T."/>
        </authorList>
    </citation>
    <scope>NUCLEOTIDE SEQUENCE</scope>
    <source>
        <strain evidence="2">NBRC 12829</strain>
    </source>
</reference>
<evidence type="ECO:0000313" key="2">
    <source>
        <dbReference type="EMBL" id="GHI86467.1"/>
    </source>
</evidence>
<name>A0A919GZY9_9ACTN</name>
<gene>
    <name evidence="2" type="ORF">Sxan_38310</name>
</gene>
<evidence type="ECO:0000256" key="1">
    <source>
        <dbReference type="SAM" id="Phobius"/>
    </source>
</evidence>
<feature type="transmembrane region" description="Helical" evidence="1">
    <location>
        <begin position="138"/>
        <end position="158"/>
    </location>
</feature>
<dbReference type="EMBL" id="BNEE01000006">
    <property type="protein sequence ID" value="GHI86467.1"/>
    <property type="molecule type" value="Genomic_DNA"/>
</dbReference>
<feature type="transmembrane region" description="Helical" evidence="1">
    <location>
        <begin position="86"/>
        <end position="107"/>
    </location>
</feature>
<dbReference type="InterPro" id="IPR025495">
    <property type="entry name" value="DUF4386"/>
</dbReference>
<protein>
    <recommendedName>
        <fullName evidence="4">DUF4386 domain-containing protein</fullName>
    </recommendedName>
</protein>